<dbReference type="OrthoDB" id="248923at2759"/>
<accession>A0A8H3X898</accession>
<feature type="compositionally biased region" description="Polar residues" evidence="1">
    <location>
        <begin position="289"/>
        <end position="306"/>
    </location>
</feature>
<dbReference type="GO" id="GO:0005524">
    <property type="term" value="F:ATP binding"/>
    <property type="evidence" value="ECO:0007669"/>
    <property type="project" value="InterPro"/>
</dbReference>
<dbReference type="SUPFAM" id="SSF56112">
    <property type="entry name" value="Protein kinase-like (PK-like)"/>
    <property type="match status" value="1"/>
</dbReference>
<protein>
    <submittedName>
        <fullName evidence="3">Kinase-like protein</fullName>
    </submittedName>
</protein>
<dbReference type="Pfam" id="PF07714">
    <property type="entry name" value="PK_Tyr_Ser-Thr"/>
    <property type="match status" value="1"/>
</dbReference>
<dbReference type="InterPro" id="IPR011009">
    <property type="entry name" value="Kinase-like_dom_sf"/>
</dbReference>
<evidence type="ECO:0000313" key="4">
    <source>
        <dbReference type="Proteomes" id="UP000439903"/>
    </source>
</evidence>
<dbReference type="GO" id="GO:0004674">
    <property type="term" value="F:protein serine/threonine kinase activity"/>
    <property type="evidence" value="ECO:0007669"/>
    <property type="project" value="TreeGrafter"/>
</dbReference>
<dbReference type="Gene3D" id="1.10.510.10">
    <property type="entry name" value="Transferase(Phosphotransferase) domain 1"/>
    <property type="match status" value="1"/>
</dbReference>
<sequence>MDSSIIDETIQEWQVNLYNYNEFTNIKLIDEGGFALEIARGIIHLHENQEKIVHRDLHSRNILVHDGKMMIADFGISKHVNKNQMITTRAVGGVPAYMEPKYLADHGYVRDEKSDVYSFGVLLWEISSCRLPFESCKSRDEVIFKIFKGIREEPVEGTPKEYVNLYTHCWDEEPNKRPNIQEVFEVLRHLQLKETNMGNPIQPQNEQYLIPDKLIKEPIQSIHLTKEPILILTPPSSPIVASPLSSIVTSPLNSNGSLLLSSKKTPPSSSTVTSPSSSNGSLNSKVTPPLNSNMTSPISSKTFTSDTQEKSNDLKETLLQGFLG</sequence>
<feature type="region of interest" description="Disordered" evidence="1">
    <location>
        <begin position="258"/>
        <end position="312"/>
    </location>
</feature>
<dbReference type="PANTHER" id="PTHR44329">
    <property type="entry name" value="SERINE/THREONINE-PROTEIN KINASE TNNI3K-RELATED"/>
    <property type="match status" value="1"/>
</dbReference>
<name>A0A8H3X898_GIGMA</name>
<feature type="compositionally biased region" description="Low complexity" evidence="1">
    <location>
        <begin position="258"/>
        <end position="287"/>
    </location>
</feature>
<keyword evidence="3" id="KW-0808">Transferase</keyword>
<dbReference type="InterPro" id="IPR051681">
    <property type="entry name" value="Ser/Thr_Kinases-Pseudokinases"/>
</dbReference>
<dbReference type="AlphaFoldDB" id="A0A8H3X898"/>
<dbReference type="InterPro" id="IPR000719">
    <property type="entry name" value="Prot_kinase_dom"/>
</dbReference>
<gene>
    <name evidence="3" type="ORF">F8M41_006917</name>
</gene>
<keyword evidence="3" id="KW-0418">Kinase</keyword>
<evidence type="ECO:0000256" key="1">
    <source>
        <dbReference type="SAM" id="MobiDB-lite"/>
    </source>
</evidence>
<dbReference type="Proteomes" id="UP000439903">
    <property type="component" value="Unassembled WGS sequence"/>
</dbReference>
<dbReference type="PRINTS" id="PR00109">
    <property type="entry name" value="TYRKINASE"/>
</dbReference>
<reference evidence="3 4" key="1">
    <citation type="journal article" date="2019" name="Environ. Microbiol.">
        <title>At the nexus of three kingdoms: the genome of the mycorrhizal fungus Gigaspora margarita provides insights into plant, endobacterial and fungal interactions.</title>
        <authorList>
            <person name="Venice F."/>
            <person name="Ghignone S."/>
            <person name="Salvioli di Fossalunga A."/>
            <person name="Amselem J."/>
            <person name="Novero M."/>
            <person name="Xianan X."/>
            <person name="Sedzielewska Toro K."/>
            <person name="Morin E."/>
            <person name="Lipzen A."/>
            <person name="Grigoriev I.V."/>
            <person name="Henrissat B."/>
            <person name="Martin F.M."/>
            <person name="Bonfante P."/>
        </authorList>
    </citation>
    <scope>NUCLEOTIDE SEQUENCE [LARGE SCALE GENOMIC DNA]</scope>
    <source>
        <strain evidence="3 4">BEG34</strain>
    </source>
</reference>
<keyword evidence="4" id="KW-1185">Reference proteome</keyword>
<comment type="caution">
    <text evidence="3">The sequence shown here is derived from an EMBL/GenBank/DDBJ whole genome shotgun (WGS) entry which is preliminary data.</text>
</comment>
<dbReference type="PROSITE" id="PS50011">
    <property type="entry name" value="PROTEIN_KINASE_DOM"/>
    <property type="match status" value="1"/>
</dbReference>
<evidence type="ECO:0000313" key="3">
    <source>
        <dbReference type="EMBL" id="KAF0420602.1"/>
    </source>
</evidence>
<proteinExistence type="predicted"/>
<feature type="domain" description="Protein kinase" evidence="2">
    <location>
        <begin position="1"/>
        <end position="192"/>
    </location>
</feature>
<dbReference type="EMBL" id="WTPW01001690">
    <property type="protein sequence ID" value="KAF0420602.1"/>
    <property type="molecule type" value="Genomic_DNA"/>
</dbReference>
<dbReference type="InterPro" id="IPR001245">
    <property type="entry name" value="Ser-Thr/Tyr_kinase_cat_dom"/>
</dbReference>
<organism evidence="3 4">
    <name type="scientific">Gigaspora margarita</name>
    <dbReference type="NCBI Taxonomy" id="4874"/>
    <lineage>
        <taxon>Eukaryota</taxon>
        <taxon>Fungi</taxon>
        <taxon>Fungi incertae sedis</taxon>
        <taxon>Mucoromycota</taxon>
        <taxon>Glomeromycotina</taxon>
        <taxon>Glomeromycetes</taxon>
        <taxon>Diversisporales</taxon>
        <taxon>Gigasporaceae</taxon>
        <taxon>Gigaspora</taxon>
    </lineage>
</organism>
<evidence type="ECO:0000259" key="2">
    <source>
        <dbReference type="PROSITE" id="PS50011"/>
    </source>
</evidence>